<dbReference type="EMBL" id="HBFA01032668">
    <property type="protein sequence ID" value="CAD8683578.1"/>
    <property type="molecule type" value="Transcribed_RNA"/>
</dbReference>
<evidence type="ECO:0000313" key="2">
    <source>
        <dbReference type="EMBL" id="CAD8683578.1"/>
    </source>
</evidence>
<feature type="coiled-coil region" evidence="1">
    <location>
        <begin position="52"/>
        <end position="86"/>
    </location>
</feature>
<organism evidence="2">
    <name type="scientific">Pyramimonas obovata</name>
    <dbReference type="NCBI Taxonomy" id="1411642"/>
    <lineage>
        <taxon>Eukaryota</taxon>
        <taxon>Viridiplantae</taxon>
        <taxon>Chlorophyta</taxon>
        <taxon>Pyramimonadophyceae</taxon>
        <taxon>Pyramimonadales</taxon>
        <taxon>Pyramimonadaceae</taxon>
        <taxon>Pyramimonas</taxon>
        <taxon>Pyramimonas incertae sedis</taxon>
    </lineage>
</organism>
<keyword evidence="1" id="KW-0175">Coiled coil</keyword>
<reference evidence="2" key="1">
    <citation type="submission" date="2021-01" db="EMBL/GenBank/DDBJ databases">
        <authorList>
            <person name="Corre E."/>
            <person name="Pelletier E."/>
            <person name="Niang G."/>
            <person name="Scheremetjew M."/>
            <person name="Finn R."/>
            <person name="Kale V."/>
            <person name="Holt S."/>
            <person name="Cochrane G."/>
            <person name="Meng A."/>
            <person name="Brown T."/>
            <person name="Cohen L."/>
        </authorList>
    </citation>
    <scope>NUCLEOTIDE SEQUENCE</scope>
    <source>
        <strain evidence="2">CCMP722</strain>
    </source>
</reference>
<protein>
    <submittedName>
        <fullName evidence="2">Uncharacterized protein</fullName>
    </submittedName>
</protein>
<dbReference type="AlphaFoldDB" id="A0A7S0RPA2"/>
<proteinExistence type="predicted"/>
<gene>
    <name evidence="2" type="ORF">POBO1169_LOCUS16445</name>
</gene>
<evidence type="ECO:0000256" key="1">
    <source>
        <dbReference type="SAM" id="Coils"/>
    </source>
</evidence>
<sequence length="105" mass="11480">MAVSLIAFISHRPCGLLLSGSWQVESRKALAEAVALAMKQYEEAKTAESAAAEEHKLAVEAAEQAAQEANEKRMLLEQAVANRERARLYAHEITEASGLLSHIQH</sequence>
<accession>A0A7S0RPA2</accession>
<name>A0A7S0RPA2_9CHLO</name>